<evidence type="ECO:0000313" key="3">
    <source>
        <dbReference type="Proteomes" id="UP000002725"/>
    </source>
</evidence>
<keyword evidence="3" id="KW-1185">Reference proteome</keyword>
<feature type="transmembrane region" description="Helical" evidence="1">
    <location>
        <begin position="32"/>
        <end position="56"/>
    </location>
</feature>
<dbReference type="AlphaFoldDB" id="B4S7V8"/>
<name>B4S7V8_PROA2</name>
<dbReference type="HOGENOM" id="CLU_124441_0_0_10"/>
<dbReference type="EMBL" id="CP001108">
    <property type="protein sequence ID" value="ACF46145.1"/>
    <property type="molecule type" value="Genomic_DNA"/>
</dbReference>
<dbReference type="STRING" id="290512.Paes_1112"/>
<keyword evidence="1" id="KW-0472">Membrane</keyword>
<protein>
    <submittedName>
        <fullName evidence="2">Uncharacterized protein</fullName>
    </submittedName>
</protein>
<dbReference type="RefSeq" id="WP_012505680.1">
    <property type="nucleotide sequence ID" value="NC_011059.1"/>
</dbReference>
<feature type="transmembrane region" description="Helical" evidence="1">
    <location>
        <begin position="76"/>
        <end position="97"/>
    </location>
</feature>
<feature type="transmembrane region" description="Helical" evidence="1">
    <location>
        <begin position="146"/>
        <end position="168"/>
    </location>
</feature>
<dbReference type="Proteomes" id="UP000002725">
    <property type="component" value="Chromosome"/>
</dbReference>
<feature type="transmembrane region" description="Helical" evidence="1">
    <location>
        <begin position="104"/>
        <end position="126"/>
    </location>
</feature>
<evidence type="ECO:0000256" key="1">
    <source>
        <dbReference type="SAM" id="Phobius"/>
    </source>
</evidence>
<keyword evidence="1" id="KW-1133">Transmembrane helix</keyword>
<accession>B4S7V8</accession>
<gene>
    <name evidence="2" type="ordered locus">Paes_1112</name>
</gene>
<dbReference type="eggNOG" id="ENOG50303FJ">
    <property type="taxonomic scope" value="Bacteria"/>
</dbReference>
<reference evidence="2" key="1">
    <citation type="submission" date="2008-06" db="EMBL/GenBank/DDBJ databases">
        <title>Complete sequence of chromosome of Prosthecochloris aestuarii DSM 271.</title>
        <authorList>
            <consortium name="US DOE Joint Genome Institute"/>
            <person name="Lucas S."/>
            <person name="Copeland A."/>
            <person name="Lapidus A."/>
            <person name="Glavina del Rio T."/>
            <person name="Dalin E."/>
            <person name="Tice H."/>
            <person name="Bruce D."/>
            <person name="Goodwin L."/>
            <person name="Pitluck S."/>
            <person name="Schmutz J."/>
            <person name="Larimer F."/>
            <person name="Land M."/>
            <person name="Hauser L."/>
            <person name="Kyrpides N."/>
            <person name="Anderson I."/>
            <person name="Liu Z."/>
            <person name="Li T."/>
            <person name="Zhao F."/>
            <person name="Overmann J."/>
            <person name="Bryant D.A."/>
            <person name="Richardson P."/>
        </authorList>
    </citation>
    <scope>NUCLEOTIDE SEQUENCE [LARGE SCALE GENOMIC DNA]</scope>
    <source>
        <strain evidence="2">DSM 271</strain>
    </source>
</reference>
<proteinExistence type="predicted"/>
<sequence length="187" mass="20887">MKKITKKISTATDRSTAINAVKNRSGSQLLRFPAVPVPVQFFISLAGFLFLLNFLWESLHGLLYLDHQVMPAGSYVPMMLEMAGYDTLAVSAFYLFISRLNNTLLWPLTLINISIFSLIALLMAYGTEYSAVHILHQWDYRPSMPTVLGVGLFPLFQLTATGLLAMFFSGKIASVEIPKPTAIPQRR</sequence>
<dbReference type="KEGG" id="paa:Paes_1112"/>
<keyword evidence="1" id="KW-0812">Transmembrane</keyword>
<evidence type="ECO:0000313" key="2">
    <source>
        <dbReference type="EMBL" id="ACF46145.1"/>
    </source>
</evidence>
<organism evidence="2 3">
    <name type="scientific">Prosthecochloris aestuarii (strain DSM 271 / SK 413)</name>
    <dbReference type="NCBI Taxonomy" id="290512"/>
    <lineage>
        <taxon>Bacteria</taxon>
        <taxon>Pseudomonadati</taxon>
        <taxon>Chlorobiota</taxon>
        <taxon>Chlorobiia</taxon>
        <taxon>Chlorobiales</taxon>
        <taxon>Chlorobiaceae</taxon>
        <taxon>Prosthecochloris</taxon>
    </lineage>
</organism>